<feature type="signal peptide" evidence="2">
    <location>
        <begin position="1"/>
        <end position="25"/>
    </location>
</feature>
<keyword evidence="1 2" id="KW-0732">Signal</keyword>
<dbReference type="PANTHER" id="PTHR46580">
    <property type="entry name" value="SENSOR KINASE-RELATED"/>
    <property type="match status" value="1"/>
</dbReference>
<dbReference type="Gene3D" id="2.130.10.130">
    <property type="entry name" value="Integrin alpha, N-terminal"/>
    <property type="match status" value="2"/>
</dbReference>
<dbReference type="InterPro" id="IPR014756">
    <property type="entry name" value="Ig_E-set"/>
</dbReference>
<name>L7W201_9BACT</name>
<dbReference type="InterPro" id="IPR013783">
    <property type="entry name" value="Ig-like_fold"/>
</dbReference>
<dbReference type="PANTHER" id="PTHR46580:SF4">
    <property type="entry name" value="ATP_GTP-BINDING PROTEIN"/>
    <property type="match status" value="1"/>
</dbReference>
<proteinExistence type="predicted"/>
<dbReference type="SUPFAM" id="SSF81296">
    <property type="entry name" value="E set domains"/>
    <property type="match status" value="1"/>
</dbReference>
<dbReference type="Pfam" id="PF13517">
    <property type="entry name" value="FG-GAP_3"/>
    <property type="match status" value="3"/>
</dbReference>
<organism evidence="4">
    <name type="scientific">uncultured bacterium A1Q1_fos_565</name>
    <dbReference type="NCBI Taxonomy" id="1256585"/>
    <lineage>
        <taxon>Bacteria</taxon>
        <taxon>environmental samples</taxon>
    </lineage>
</organism>
<dbReference type="Pfam" id="PF01833">
    <property type="entry name" value="TIG"/>
    <property type="match status" value="1"/>
</dbReference>
<evidence type="ECO:0000256" key="2">
    <source>
        <dbReference type="SAM" id="SignalP"/>
    </source>
</evidence>
<reference evidence="4" key="1">
    <citation type="submission" date="2012-09" db="EMBL/GenBank/DDBJ databases">
        <title>Metagenomic Characterization of a Microbial Community in Wastewater Detects High Levels of Antibiotic Resistance.</title>
        <authorList>
            <person name="Abrams M."/>
            <person name="Caldwell A."/>
            <person name="Vandaei E."/>
            <person name="Lee W."/>
            <person name="Perrott J."/>
            <person name="Khan S.Y."/>
            <person name="Ta J."/>
            <person name="Romero D."/>
            <person name="Nguyen V."/>
            <person name="Pourmand N."/>
            <person name="Ouverney C.C."/>
        </authorList>
    </citation>
    <scope>NUCLEOTIDE SEQUENCE</scope>
</reference>
<dbReference type="SUPFAM" id="SSF69318">
    <property type="entry name" value="Integrin alpha N-terminal domain"/>
    <property type="match status" value="1"/>
</dbReference>
<accession>L7W201</accession>
<sequence length="504" mass="51851">MPFSLSKHRVLYWLIALAMAGQLHCNDLWSSSLVEDRRNCVLSPAVCGDFEECDYVTETCKPLPPPSCPAISIEAITPTSGSRRGGTKVTITGSGFQGDMRVEIDGTPLENVVVEASSQLSGTLGASIASCGPSAVTLISSCFERVSKAQAFAYSLEPLEFDDQPLQLPSPPGTKVQQLVIDELNSDGDPDIIGIEPSAVRTFLSDGNGSFTTSAPLSLGGTLFQAASGDFSGDKFRDLIISDEQNPRLWLLSGSGTGSLAPQSIPMPEPIRGVVSPDTNSDGISDVLAVGKSGTLYLLLGSSGGLTGPDIVASGLPASSMLAALGDIDRDGTAELLVAGGSAQRVEVWQQSGSKSFVRLAQKAVAGDAYSVVMADVRADGAPDLVVALPGQKQVALIPGIGQGALGAVVLVPSGTSLQQLSAVDVNCDGRTDIVASSSSENKLGLLLGSDTGLQNGQTIDLSAHQSGVAQSLAVADVNFDGLPDLLVGSNQTPAYLLIPNISP</sequence>
<dbReference type="CDD" id="cd00102">
    <property type="entry name" value="IPT"/>
    <property type="match status" value="1"/>
</dbReference>
<dbReference type="Gene3D" id="2.60.40.10">
    <property type="entry name" value="Immunoglobulins"/>
    <property type="match status" value="1"/>
</dbReference>
<dbReference type="InterPro" id="IPR028994">
    <property type="entry name" value="Integrin_alpha_N"/>
</dbReference>
<dbReference type="EMBL" id="JX649908">
    <property type="protein sequence ID" value="AGC72650.1"/>
    <property type="molecule type" value="Genomic_DNA"/>
</dbReference>
<dbReference type="AlphaFoldDB" id="L7W201"/>
<evidence type="ECO:0000259" key="3">
    <source>
        <dbReference type="Pfam" id="PF01833"/>
    </source>
</evidence>
<feature type="domain" description="IPT/TIG" evidence="3">
    <location>
        <begin position="72"/>
        <end position="120"/>
    </location>
</feature>
<dbReference type="InterPro" id="IPR013517">
    <property type="entry name" value="FG-GAP"/>
</dbReference>
<evidence type="ECO:0000256" key="1">
    <source>
        <dbReference type="ARBA" id="ARBA00022729"/>
    </source>
</evidence>
<protein>
    <recommendedName>
        <fullName evidence="3">IPT/TIG domain-containing protein</fullName>
    </recommendedName>
</protein>
<feature type="chain" id="PRO_5003984931" description="IPT/TIG domain-containing protein" evidence="2">
    <location>
        <begin position="26"/>
        <end position="504"/>
    </location>
</feature>
<dbReference type="InterPro" id="IPR002909">
    <property type="entry name" value="IPT_dom"/>
</dbReference>
<evidence type="ECO:0000313" key="4">
    <source>
        <dbReference type="EMBL" id="AGC72650.1"/>
    </source>
</evidence>